<keyword evidence="5" id="KW-0812">Transmembrane</keyword>
<gene>
    <name evidence="7" type="ORF">EIN_151110</name>
</gene>
<feature type="transmembrane region" description="Helical" evidence="5">
    <location>
        <begin position="770"/>
        <end position="790"/>
    </location>
</feature>
<dbReference type="OrthoDB" id="3253298at2759"/>
<keyword evidence="3 4" id="KW-0067">ATP-binding</keyword>
<keyword evidence="7" id="KW-0418">Kinase</keyword>
<accession>A0A0A1U8I8</accession>
<dbReference type="InterPro" id="IPR001245">
    <property type="entry name" value="Ser-Thr/Tyr_kinase_cat_dom"/>
</dbReference>
<evidence type="ECO:0000313" key="7">
    <source>
        <dbReference type="EMBL" id="ELP91224.1"/>
    </source>
</evidence>
<keyword evidence="5" id="KW-0472">Membrane</keyword>
<dbReference type="RefSeq" id="XP_004257995.1">
    <property type="nucleotide sequence ID" value="XM_004257947.1"/>
</dbReference>
<dbReference type="PANTHER" id="PTHR45756">
    <property type="entry name" value="PALMITOYLTRANSFERASE"/>
    <property type="match status" value="1"/>
</dbReference>
<dbReference type="AlphaFoldDB" id="A0A0A1U8I8"/>
<keyword evidence="2 4" id="KW-0547">Nucleotide-binding</keyword>
<dbReference type="Proteomes" id="UP000014680">
    <property type="component" value="Unassembled WGS sequence"/>
</dbReference>
<dbReference type="InterPro" id="IPR053215">
    <property type="entry name" value="TKL_Ser/Thr_kinase"/>
</dbReference>
<evidence type="ECO:0000256" key="4">
    <source>
        <dbReference type="PROSITE-ProRule" id="PRU10141"/>
    </source>
</evidence>
<dbReference type="CDD" id="cd13999">
    <property type="entry name" value="STKc_MAP3K-like"/>
    <property type="match status" value="1"/>
</dbReference>
<dbReference type="PROSITE" id="PS50011">
    <property type="entry name" value="PROTEIN_KINASE_DOM"/>
    <property type="match status" value="1"/>
</dbReference>
<dbReference type="KEGG" id="eiv:EIN_151110"/>
<keyword evidence="7" id="KW-0808">Transferase</keyword>
<dbReference type="SUPFAM" id="SSF56112">
    <property type="entry name" value="Protein kinase-like (PK-like)"/>
    <property type="match status" value="1"/>
</dbReference>
<dbReference type="SMART" id="SM00220">
    <property type="entry name" value="S_TKc"/>
    <property type="match status" value="1"/>
</dbReference>
<dbReference type="GeneID" id="14890171"/>
<dbReference type="Pfam" id="PF07714">
    <property type="entry name" value="PK_Tyr_Ser-Thr"/>
    <property type="match status" value="1"/>
</dbReference>
<proteinExistence type="predicted"/>
<dbReference type="PRINTS" id="PR00109">
    <property type="entry name" value="TYRKINASE"/>
</dbReference>
<dbReference type="PANTHER" id="PTHR45756:SF1">
    <property type="entry name" value="PROTEIN KINASE DOMAIN CONTAINING PROTEIN"/>
    <property type="match status" value="1"/>
</dbReference>
<dbReference type="InterPro" id="IPR011009">
    <property type="entry name" value="Kinase-like_dom_sf"/>
</dbReference>
<organism evidence="7 8">
    <name type="scientific">Entamoeba invadens IP1</name>
    <dbReference type="NCBI Taxonomy" id="370355"/>
    <lineage>
        <taxon>Eukaryota</taxon>
        <taxon>Amoebozoa</taxon>
        <taxon>Evosea</taxon>
        <taxon>Archamoebae</taxon>
        <taxon>Mastigamoebida</taxon>
        <taxon>Entamoebidae</taxon>
        <taxon>Entamoeba</taxon>
    </lineage>
</organism>
<dbReference type="EMBL" id="KB206474">
    <property type="protein sequence ID" value="ELP91224.1"/>
    <property type="molecule type" value="Genomic_DNA"/>
</dbReference>
<dbReference type="GO" id="GO:0004709">
    <property type="term" value="F:MAP kinase kinase kinase activity"/>
    <property type="evidence" value="ECO:0007669"/>
    <property type="project" value="UniProtKB-EC"/>
</dbReference>
<sequence>MVITGTDYCSECNTGYDPNDLQCQMCQSMDPHIPITPTNPLYLKNNNEECVPVSVNTTEELYNGYLTNKRLNINEQYKVPQSDIKLYHSPCSEKRINRNVFGYGAWVSFNSTTQNDFDTKYIKVEWEQNFSVDVIYLENEEVVCHTAGDFLTSQSFGIITYNTVYYAFVWSNTIPTNTPIITVETMRKEKYHIDIDEPLLRAIANSPNGYHKTVRMGECDYIRSVCSGSIYKTLKIHIASVYEDMNFQVKNLDRKYRMVEDVKILNNSDECNWSIRGSKEGALRKEGITDELSFVIKFEKGKEYFVNYFSYESIATDQILIRKVCEDNCNENSGAGFCNKKTGECVCSIHKYGKKCRDICYNTSTKVFNLEYGDSKLLCRYGESGCDEDCQCSDGYTFENQICVPNSCYNNTITNMECLRGDAHCTSTCTCEFGYKLISDNVTHVCVSVLCGNNRYDDGEECDGGNTCNVYCKCVQGYRPRGNGKCYDSGMTYWLMAVCSFVFVAFVVFIIAVLVVVIFMRQFKRRQIDFKKYLQIQPIYFYDIIGSSEITKTSKVFAYPNKLDFGNDDTPSNINETRFEKVILTNKTKHHAMFVIHTTNSPKYRFYFEPQIVYLSPKRNKEITVYMTLFCTSHILGMKIHYTVYISDNIKTLHKIEELLYDKTFETFSLDDKEEMSLLMQKVKEKHHGHFTITTEANRSTSIDIDEIEIADRPIGDGANGVVYLGLYRGAYVAVKTFNWENLTEEESLNLKEKVDNECKMMEKLRNPFIANYIGAVTYIPQVSMITVFFELGSLAEYIRRNNDFNVILPYKYKLRVMYDCARGMAFLHQNKIIHLDLKPDNLLVNSFWSQTSSAVIKITDFGTSKIFADRTSDKGLGTPIYVSPESYSDIYNEKCDVYSFGIMAWELYYAEEPWKDTKSLFDIKDHVLKGIRPPLNGNCPVDYSKLIKKCWDNDPNERPEFNTICSDVNDMSTNIENVTNEEDNIYEEKLNEVVKMKKERVTSLLKRDGDED</sequence>
<dbReference type="InterPro" id="IPR008271">
    <property type="entry name" value="Ser/Thr_kinase_AS"/>
</dbReference>
<dbReference type="InterPro" id="IPR017441">
    <property type="entry name" value="Protein_kinase_ATP_BS"/>
</dbReference>
<feature type="transmembrane region" description="Helical" evidence="5">
    <location>
        <begin position="493"/>
        <end position="519"/>
    </location>
</feature>
<keyword evidence="1" id="KW-0723">Serine/threonine-protein kinase</keyword>
<evidence type="ECO:0000256" key="2">
    <source>
        <dbReference type="ARBA" id="ARBA00022741"/>
    </source>
</evidence>
<dbReference type="PROSITE" id="PS00108">
    <property type="entry name" value="PROTEIN_KINASE_ST"/>
    <property type="match status" value="1"/>
</dbReference>
<dbReference type="EC" id="2.7.11.25" evidence="7"/>
<feature type="binding site" evidence="4">
    <location>
        <position position="736"/>
    </location>
    <ligand>
        <name>ATP</name>
        <dbReference type="ChEBI" id="CHEBI:30616"/>
    </ligand>
</feature>
<name>A0A0A1U8I8_ENTIV</name>
<keyword evidence="8" id="KW-1185">Reference proteome</keyword>
<reference evidence="7 8" key="1">
    <citation type="submission" date="2012-10" db="EMBL/GenBank/DDBJ databases">
        <authorList>
            <person name="Zafar N."/>
            <person name="Inman J."/>
            <person name="Hall N."/>
            <person name="Lorenzi H."/>
            <person name="Caler E."/>
        </authorList>
    </citation>
    <scope>NUCLEOTIDE SEQUENCE [LARGE SCALE GENOMIC DNA]</scope>
    <source>
        <strain evidence="7 8">IP1</strain>
    </source>
</reference>
<evidence type="ECO:0000256" key="5">
    <source>
        <dbReference type="SAM" id="Phobius"/>
    </source>
</evidence>
<dbReference type="GO" id="GO:0005524">
    <property type="term" value="F:ATP binding"/>
    <property type="evidence" value="ECO:0007669"/>
    <property type="project" value="UniProtKB-UniRule"/>
</dbReference>
<dbReference type="Gene3D" id="1.10.510.10">
    <property type="entry name" value="Transferase(Phosphotransferase) domain 1"/>
    <property type="match status" value="1"/>
</dbReference>
<dbReference type="VEuPathDB" id="AmoebaDB:EIN_151110"/>
<feature type="domain" description="Protein kinase" evidence="6">
    <location>
        <begin position="709"/>
        <end position="976"/>
    </location>
</feature>
<keyword evidence="5" id="KW-1133">Transmembrane helix</keyword>
<evidence type="ECO:0000256" key="3">
    <source>
        <dbReference type="ARBA" id="ARBA00022840"/>
    </source>
</evidence>
<dbReference type="InterPro" id="IPR000719">
    <property type="entry name" value="Prot_kinase_dom"/>
</dbReference>
<evidence type="ECO:0000313" key="8">
    <source>
        <dbReference type="Proteomes" id="UP000014680"/>
    </source>
</evidence>
<protein>
    <submittedName>
        <fullName evidence="7">Serine-threonine protein kinase, putative</fullName>
        <ecNumber evidence="7">2.7.11.25</ecNumber>
    </submittedName>
</protein>
<evidence type="ECO:0000256" key="1">
    <source>
        <dbReference type="ARBA" id="ARBA00022527"/>
    </source>
</evidence>
<dbReference type="PROSITE" id="PS00107">
    <property type="entry name" value="PROTEIN_KINASE_ATP"/>
    <property type="match status" value="1"/>
</dbReference>
<evidence type="ECO:0000259" key="6">
    <source>
        <dbReference type="PROSITE" id="PS50011"/>
    </source>
</evidence>